<organism evidence="2 3">
    <name type="scientific">Trichonephila inaurata madagascariensis</name>
    <dbReference type="NCBI Taxonomy" id="2747483"/>
    <lineage>
        <taxon>Eukaryota</taxon>
        <taxon>Metazoa</taxon>
        <taxon>Ecdysozoa</taxon>
        <taxon>Arthropoda</taxon>
        <taxon>Chelicerata</taxon>
        <taxon>Arachnida</taxon>
        <taxon>Araneae</taxon>
        <taxon>Araneomorphae</taxon>
        <taxon>Entelegynae</taxon>
        <taxon>Araneoidea</taxon>
        <taxon>Nephilidae</taxon>
        <taxon>Trichonephila</taxon>
        <taxon>Trichonephila inaurata</taxon>
    </lineage>
</organism>
<feature type="region of interest" description="Disordered" evidence="1">
    <location>
        <begin position="1"/>
        <end position="30"/>
    </location>
</feature>
<dbReference type="Gene3D" id="3.80.10.10">
    <property type="entry name" value="Ribonuclease Inhibitor"/>
    <property type="match status" value="1"/>
</dbReference>
<evidence type="ECO:0000313" key="2">
    <source>
        <dbReference type="EMBL" id="GFY52453.1"/>
    </source>
</evidence>
<dbReference type="SUPFAM" id="SSF52058">
    <property type="entry name" value="L domain-like"/>
    <property type="match status" value="1"/>
</dbReference>
<accession>A0A8X6XFN9</accession>
<dbReference type="AlphaFoldDB" id="A0A8X6XFN9"/>
<dbReference type="Proteomes" id="UP000886998">
    <property type="component" value="Unassembled WGS sequence"/>
</dbReference>
<protein>
    <submittedName>
        <fullName evidence="2">Uncharacterized protein</fullName>
    </submittedName>
</protein>
<proteinExistence type="predicted"/>
<dbReference type="InterPro" id="IPR032675">
    <property type="entry name" value="LRR_dom_sf"/>
</dbReference>
<keyword evidence="3" id="KW-1185">Reference proteome</keyword>
<name>A0A8X6XFN9_9ARAC</name>
<sequence length="254" mass="28601">MEEPLTPTSIGRHSEANKNKRQGLHDKARPHVSRVKHAELVKFKWEQLDHPPYSLDIFLISLKTDSYASVRSFRLQDLLSQAPALRKATVNVEESTLSHQVQRAFGTKLRELVITGSNLRTILPDAFAGLTTHELIIRISGTLVSKFPDGLLRYLPDVRYLTLDLRHNQLTSMGPGVLAAMTKDGPVAYQTQHITGDGNNTWSRKTRDRDLFEVCGLLQDHVISFTPKLITLDKEPETLEVTNRKSRKGCLGQS</sequence>
<comment type="caution">
    <text evidence="2">The sequence shown here is derived from an EMBL/GenBank/DDBJ whole genome shotgun (WGS) entry which is preliminary data.</text>
</comment>
<evidence type="ECO:0000256" key="1">
    <source>
        <dbReference type="SAM" id="MobiDB-lite"/>
    </source>
</evidence>
<reference evidence="2" key="1">
    <citation type="submission" date="2020-08" db="EMBL/GenBank/DDBJ databases">
        <title>Multicomponent nature underlies the extraordinary mechanical properties of spider dragline silk.</title>
        <authorList>
            <person name="Kono N."/>
            <person name="Nakamura H."/>
            <person name="Mori M."/>
            <person name="Yoshida Y."/>
            <person name="Ohtoshi R."/>
            <person name="Malay A.D."/>
            <person name="Moran D.A.P."/>
            <person name="Tomita M."/>
            <person name="Numata K."/>
            <person name="Arakawa K."/>
        </authorList>
    </citation>
    <scope>NUCLEOTIDE SEQUENCE</scope>
</reference>
<evidence type="ECO:0000313" key="3">
    <source>
        <dbReference type="Proteomes" id="UP000886998"/>
    </source>
</evidence>
<dbReference type="EMBL" id="BMAV01008695">
    <property type="protein sequence ID" value="GFY52453.1"/>
    <property type="molecule type" value="Genomic_DNA"/>
</dbReference>
<dbReference type="OrthoDB" id="6435259at2759"/>
<feature type="compositionally biased region" description="Basic and acidic residues" evidence="1">
    <location>
        <begin position="12"/>
        <end position="29"/>
    </location>
</feature>
<gene>
    <name evidence="2" type="primary">AVEN_74721_1</name>
    <name evidence="2" type="ORF">TNIN_110351</name>
</gene>
<feature type="compositionally biased region" description="Polar residues" evidence="1">
    <location>
        <begin position="1"/>
        <end position="11"/>
    </location>
</feature>